<sequence length="74" mass="8531">MSRERPRRAVLPPVQENIEKLEKVINDGNFYGAQQMYKSISARYVAVQRFSEALDILHSGACIQLKNNQVFSYL</sequence>
<evidence type="ECO:0000313" key="2">
    <source>
        <dbReference type="Proteomes" id="UP001163603"/>
    </source>
</evidence>
<accession>A0ACC0Z6R6</accession>
<comment type="caution">
    <text evidence="1">The sequence shown here is derived from an EMBL/GenBank/DDBJ whole genome shotgun (WGS) entry which is preliminary data.</text>
</comment>
<dbReference type="EMBL" id="CM047738">
    <property type="protein sequence ID" value="KAJ0046024.1"/>
    <property type="molecule type" value="Genomic_DNA"/>
</dbReference>
<name>A0ACC0Z6R6_9ROSI</name>
<proteinExistence type="predicted"/>
<organism evidence="1 2">
    <name type="scientific">Pistacia integerrima</name>
    <dbReference type="NCBI Taxonomy" id="434235"/>
    <lineage>
        <taxon>Eukaryota</taxon>
        <taxon>Viridiplantae</taxon>
        <taxon>Streptophyta</taxon>
        <taxon>Embryophyta</taxon>
        <taxon>Tracheophyta</taxon>
        <taxon>Spermatophyta</taxon>
        <taxon>Magnoliopsida</taxon>
        <taxon>eudicotyledons</taxon>
        <taxon>Gunneridae</taxon>
        <taxon>Pentapetalae</taxon>
        <taxon>rosids</taxon>
        <taxon>malvids</taxon>
        <taxon>Sapindales</taxon>
        <taxon>Anacardiaceae</taxon>
        <taxon>Pistacia</taxon>
    </lineage>
</organism>
<dbReference type="Proteomes" id="UP001163603">
    <property type="component" value="Chromosome 3"/>
</dbReference>
<keyword evidence="2" id="KW-1185">Reference proteome</keyword>
<protein>
    <submittedName>
        <fullName evidence="1">Uncharacterized protein</fullName>
    </submittedName>
</protein>
<gene>
    <name evidence="1" type="ORF">Pint_06114</name>
</gene>
<reference evidence="2" key="1">
    <citation type="journal article" date="2023" name="G3 (Bethesda)">
        <title>Genome assembly and association tests identify interacting loci associated with vigor, precocity, and sex in interspecific pistachio rootstocks.</title>
        <authorList>
            <person name="Palmer W."/>
            <person name="Jacygrad E."/>
            <person name="Sagayaradj S."/>
            <person name="Cavanaugh K."/>
            <person name="Han R."/>
            <person name="Bertier L."/>
            <person name="Beede B."/>
            <person name="Kafkas S."/>
            <person name="Golino D."/>
            <person name="Preece J."/>
            <person name="Michelmore R."/>
        </authorList>
    </citation>
    <scope>NUCLEOTIDE SEQUENCE [LARGE SCALE GENOMIC DNA]</scope>
</reference>
<evidence type="ECO:0000313" key="1">
    <source>
        <dbReference type="EMBL" id="KAJ0046024.1"/>
    </source>
</evidence>